<evidence type="ECO:0008006" key="3">
    <source>
        <dbReference type="Google" id="ProtNLM"/>
    </source>
</evidence>
<comment type="caution">
    <text evidence="1">The sequence shown here is derived from an EMBL/GenBank/DDBJ whole genome shotgun (WGS) entry which is preliminary data.</text>
</comment>
<reference evidence="1 2" key="1">
    <citation type="journal article" date="2020" name="ISME J.">
        <title>Comparative genomics reveals insights into cyanobacterial evolution and habitat adaptation.</title>
        <authorList>
            <person name="Chen M.Y."/>
            <person name="Teng W.K."/>
            <person name="Zhao L."/>
            <person name="Hu C.X."/>
            <person name="Zhou Y.K."/>
            <person name="Han B.P."/>
            <person name="Song L.R."/>
            <person name="Shu W.S."/>
        </authorList>
    </citation>
    <scope>NUCLEOTIDE SEQUENCE [LARGE SCALE GENOMIC DNA]</scope>
    <source>
        <strain evidence="1 2">FACHB-393</strain>
    </source>
</reference>
<sequence>MAPIKLMHYVGILNLVVRQHLAQFGKNIPAKIRKTAISACSSVYTYNIDIHSSTAWQKSSYHLKQCLGQNRLLPQCTNTLDWDLNFSI</sequence>
<evidence type="ECO:0000313" key="1">
    <source>
        <dbReference type="EMBL" id="MBD2647143.1"/>
    </source>
</evidence>
<evidence type="ECO:0000313" key="2">
    <source>
        <dbReference type="Proteomes" id="UP000643580"/>
    </source>
</evidence>
<accession>A0ABR8I7T7</accession>
<name>A0ABR8I7T7_9NOSO</name>
<dbReference type="Proteomes" id="UP000643580">
    <property type="component" value="Unassembled WGS sequence"/>
</dbReference>
<gene>
    <name evidence="1" type="ORF">H6G92_12980</name>
</gene>
<protein>
    <recommendedName>
        <fullName evidence="3">Transposase</fullName>
    </recommendedName>
</protein>
<organism evidence="1 2">
    <name type="scientific">Nostoc foliaceum FACHB-393</name>
    <dbReference type="NCBI Taxonomy" id="2692915"/>
    <lineage>
        <taxon>Bacteria</taxon>
        <taxon>Bacillati</taxon>
        <taxon>Cyanobacteriota</taxon>
        <taxon>Cyanophyceae</taxon>
        <taxon>Nostocales</taxon>
        <taxon>Nostocaceae</taxon>
        <taxon>Nostoc</taxon>
        <taxon>Nostoc foliaceum</taxon>
    </lineage>
</organism>
<keyword evidence="2" id="KW-1185">Reference proteome</keyword>
<proteinExistence type="predicted"/>
<dbReference type="EMBL" id="JACJTD010000013">
    <property type="protein sequence ID" value="MBD2647143.1"/>
    <property type="molecule type" value="Genomic_DNA"/>
</dbReference>